<sequence length="61" mass="7304">MNQDEKRELRAADAQLFAKKYGRKSQKGVEPNDRKYDREFGERLKQIEPDELDQLLRHGEE</sequence>
<reference evidence="3" key="1">
    <citation type="submission" date="2016-11" db="EMBL/GenBank/DDBJ databases">
        <title>Mesorhizobium oceanicum sp. nov., isolated from deep seawater in South China Sea.</title>
        <authorList>
            <person name="Fu G.-Y."/>
        </authorList>
    </citation>
    <scope>NUCLEOTIDE SEQUENCE [LARGE SCALE GENOMIC DNA]</scope>
    <source>
        <strain evidence="3">B7</strain>
    </source>
</reference>
<dbReference type="STRING" id="1670800.BSQ44_14180"/>
<feature type="region of interest" description="Disordered" evidence="1">
    <location>
        <begin position="17"/>
        <end position="44"/>
    </location>
</feature>
<protein>
    <submittedName>
        <fullName evidence="2">Uncharacterized protein</fullName>
    </submittedName>
</protein>
<evidence type="ECO:0000256" key="1">
    <source>
        <dbReference type="SAM" id="MobiDB-lite"/>
    </source>
</evidence>
<name>A0A1L3SYV9_9HYPH</name>
<dbReference type="KEGG" id="meso:BSQ44_14180"/>
<gene>
    <name evidence="2" type="ORF">BSQ44_14180</name>
</gene>
<dbReference type="Proteomes" id="UP000182840">
    <property type="component" value="Chromosome"/>
</dbReference>
<dbReference type="AlphaFoldDB" id="A0A1L3SYV9"/>
<dbReference type="EMBL" id="CP018171">
    <property type="protein sequence ID" value="APH74607.1"/>
    <property type="molecule type" value="Genomic_DNA"/>
</dbReference>
<proteinExistence type="predicted"/>
<accession>A0A1L3SYV9</accession>
<feature type="compositionally biased region" description="Basic and acidic residues" evidence="1">
    <location>
        <begin position="30"/>
        <end position="44"/>
    </location>
</feature>
<organism evidence="2 3">
    <name type="scientific">Aquibium oceanicum</name>
    <dbReference type="NCBI Taxonomy" id="1670800"/>
    <lineage>
        <taxon>Bacteria</taxon>
        <taxon>Pseudomonadati</taxon>
        <taxon>Pseudomonadota</taxon>
        <taxon>Alphaproteobacteria</taxon>
        <taxon>Hyphomicrobiales</taxon>
        <taxon>Phyllobacteriaceae</taxon>
        <taxon>Aquibium</taxon>
    </lineage>
</organism>
<keyword evidence="3" id="KW-1185">Reference proteome</keyword>
<evidence type="ECO:0000313" key="3">
    <source>
        <dbReference type="Proteomes" id="UP000182840"/>
    </source>
</evidence>
<evidence type="ECO:0000313" key="2">
    <source>
        <dbReference type="EMBL" id="APH74607.1"/>
    </source>
</evidence>